<protein>
    <recommendedName>
        <fullName evidence="2">PiggyBac transposable element-derived protein domain-containing protein</fullName>
    </recommendedName>
</protein>
<feature type="domain" description="PiggyBac transposable element-derived protein" evidence="2">
    <location>
        <begin position="141"/>
        <end position="395"/>
    </location>
</feature>
<reference evidence="3" key="2">
    <citation type="submission" date="2017-10" db="EMBL/GenBank/DDBJ databases">
        <title>Ladona fulva Genome sequencing and assembly.</title>
        <authorList>
            <person name="Murali S."/>
            <person name="Richards S."/>
            <person name="Bandaranaike D."/>
            <person name="Bellair M."/>
            <person name="Blankenburg K."/>
            <person name="Chao H."/>
            <person name="Dinh H."/>
            <person name="Doddapaneni H."/>
            <person name="Dugan-Rocha S."/>
            <person name="Elkadiri S."/>
            <person name="Gnanaolivu R."/>
            <person name="Hernandez B."/>
            <person name="Skinner E."/>
            <person name="Javaid M."/>
            <person name="Lee S."/>
            <person name="Li M."/>
            <person name="Ming W."/>
            <person name="Munidasa M."/>
            <person name="Muniz J."/>
            <person name="Nguyen L."/>
            <person name="Hughes D."/>
            <person name="Osuji N."/>
            <person name="Pu L.-L."/>
            <person name="Puazo M."/>
            <person name="Qu C."/>
            <person name="Quiroz J."/>
            <person name="Raj R."/>
            <person name="Weissenberger G."/>
            <person name="Xin Y."/>
            <person name="Zou X."/>
            <person name="Han Y."/>
            <person name="Worley K."/>
            <person name="Muzny D."/>
            <person name="Gibbs R."/>
        </authorList>
    </citation>
    <scope>NUCLEOTIDE SEQUENCE</scope>
    <source>
        <strain evidence="3">Sampled in the wild</strain>
    </source>
</reference>
<sequence>MNPKPSTSGVSRKRKMSAIIKEDEMEKALIEESESDSQSENSEEDILEEEEVIGTMDLSDEDLDDEEQVGTLSDGGKGIVWFVDRQQTSSNITFTGNAGLKVPNPGNNPFAYFTLLADDLILNFILRETNIYGKEKLKTNKNDLYDFPVFTEAMSRLDLSIYDRFLVILRALHFGRNPLPGEPKPEDPLYKVRNIVETFRNNMKKTYYPKKELSLDESMVMWRGRLYFRQYIQGKSHKYGIKIYMLSEPDGLVLNNLIYTGSRDKEVGGIGHTEKVVKKLLSDYENVGHAIYMDNFYNSPNLSLELLKKKIFSTGTLRPSRKGVPKDVMATKLKKGECISPYNEEGLCVTKWKDRREVMTFSTEFGGDVVNVTNKRGKEEAKPEQVVHYNMHMGGRPTSILLLR</sequence>
<dbReference type="Pfam" id="PF13843">
    <property type="entry name" value="DDE_Tnp_1_7"/>
    <property type="match status" value="1"/>
</dbReference>
<dbReference type="OrthoDB" id="10265393at2759"/>
<evidence type="ECO:0000313" key="4">
    <source>
        <dbReference type="Proteomes" id="UP000792457"/>
    </source>
</evidence>
<dbReference type="InterPro" id="IPR029526">
    <property type="entry name" value="PGBD"/>
</dbReference>
<gene>
    <name evidence="3" type="ORF">J437_LFUL018948</name>
</gene>
<dbReference type="Proteomes" id="UP000792457">
    <property type="component" value="Unassembled WGS sequence"/>
</dbReference>
<dbReference type="PANTHER" id="PTHR46599:SF3">
    <property type="entry name" value="PIGGYBAC TRANSPOSABLE ELEMENT-DERIVED PROTEIN 4"/>
    <property type="match status" value="1"/>
</dbReference>
<feature type="compositionally biased region" description="Basic and acidic residues" evidence="1">
    <location>
        <begin position="20"/>
        <end position="30"/>
    </location>
</feature>
<evidence type="ECO:0000313" key="3">
    <source>
        <dbReference type="EMBL" id="KAG8239428.1"/>
    </source>
</evidence>
<dbReference type="AlphaFoldDB" id="A0A8K0KWJ8"/>
<evidence type="ECO:0000259" key="2">
    <source>
        <dbReference type="Pfam" id="PF13843"/>
    </source>
</evidence>
<reference evidence="3" key="1">
    <citation type="submission" date="2013-04" db="EMBL/GenBank/DDBJ databases">
        <authorList>
            <person name="Qu J."/>
            <person name="Murali S.C."/>
            <person name="Bandaranaike D."/>
            <person name="Bellair M."/>
            <person name="Blankenburg K."/>
            <person name="Chao H."/>
            <person name="Dinh H."/>
            <person name="Doddapaneni H."/>
            <person name="Downs B."/>
            <person name="Dugan-Rocha S."/>
            <person name="Elkadiri S."/>
            <person name="Gnanaolivu R.D."/>
            <person name="Hernandez B."/>
            <person name="Javaid M."/>
            <person name="Jayaseelan J.C."/>
            <person name="Lee S."/>
            <person name="Li M."/>
            <person name="Ming W."/>
            <person name="Munidasa M."/>
            <person name="Muniz J."/>
            <person name="Nguyen L."/>
            <person name="Ongeri F."/>
            <person name="Osuji N."/>
            <person name="Pu L.-L."/>
            <person name="Puazo M."/>
            <person name="Qu C."/>
            <person name="Quiroz J."/>
            <person name="Raj R."/>
            <person name="Weissenberger G."/>
            <person name="Xin Y."/>
            <person name="Zou X."/>
            <person name="Han Y."/>
            <person name="Richards S."/>
            <person name="Worley K."/>
            <person name="Muzny D."/>
            <person name="Gibbs R."/>
        </authorList>
    </citation>
    <scope>NUCLEOTIDE SEQUENCE</scope>
    <source>
        <strain evidence="3">Sampled in the wild</strain>
    </source>
</reference>
<proteinExistence type="predicted"/>
<accession>A0A8K0KWJ8</accession>
<evidence type="ECO:0000256" key="1">
    <source>
        <dbReference type="SAM" id="MobiDB-lite"/>
    </source>
</evidence>
<feature type="compositionally biased region" description="Acidic residues" evidence="1">
    <location>
        <begin position="31"/>
        <end position="48"/>
    </location>
</feature>
<dbReference type="EMBL" id="KZ309641">
    <property type="protein sequence ID" value="KAG8239428.1"/>
    <property type="molecule type" value="Genomic_DNA"/>
</dbReference>
<organism evidence="3 4">
    <name type="scientific">Ladona fulva</name>
    <name type="common">Scarce chaser dragonfly</name>
    <name type="synonym">Libellula fulva</name>
    <dbReference type="NCBI Taxonomy" id="123851"/>
    <lineage>
        <taxon>Eukaryota</taxon>
        <taxon>Metazoa</taxon>
        <taxon>Ecdysozoa</taxon>
        <taxon>Arthropoda</taxon>
        <taxon>Hexapoda</taxon>
        <taxon>Insecta</taxon>
        <taxon>Pterygota</taxon>
        <taxon>Palaeoptera</taxon>
        <taxon>Odonata</taxon>
        <taxon>Epiprocta</taxon>
        <taxon>Anisoptera</taxon>
        <taxon>Libelluloidea</taxon>
        <taxon>Libellulidae</taxon>
        <taxon>Ladona</taxon>
    </lineage>
</organism>
<feature type="region of interest" description="Disordered" evidence="1">
    <location>
        <begin position="1"/>
        <end position="48"/>
    </location>
</feature>
<comment type="caution">
    <text evidence="3">The sequence shown here is derived from an EMBL/GenBank/DDBJ whole genome shotgun (WGS) entry which is preliminary data.</text>
</comment>
<feature type="compositionally biased region" description="Polar residues" evidence="1">
    <location>
        <begin position="1"/>
        <end position="10"/>
    </location>
</feature>
<name>A0A8K0KWJ8_LADFU</name>
<dbReference type="PANTHER" id="PTHR46599">
    <property type="entry name" value="PIGGYBAC TRANSPOSABLE ELEMENT-DERIVED PROTEIN 4"/>
    <property type="match status" value="1"/>
</dbReference>
<keyword evidence="4" id="KW-1185">Reference proteome</keyword>